<reference evidence="1" key="1">
    <citation type="journal article" date="2021" name="Proc. Natl. Acad. Sci. U.S.A.">
        <title>A Catalog of Tens of Thousands of Viruses from Human Metagenomes Reveals Hidden Associations with Chronic Diseases.</title>
        <authorList>
            <person name="Tisza M.J."/>
            <person name="Buck C.B."/>
        </authorList>
    </citation>
    <scope>NUCLEOTIDE SEQUENCE</scope>
    <source>
        <strain evidence="1">CtqYq4</strain>
    </source>
</reference>
<accession>A0A8S5LWC0</accession>
<name>A0A8S5LWC0_9CAUD</name>
<dbReference type="EMBL" id="BK014752">
    <property type="protein sequence ID" value="DAD74091.1"/>
    <property type="molecule type" value="Genomic_DNA"/>
</dbReference>
<evidence type="ECO:0000313" key="1">
    <source>
        <dbReference type="EMBL" id="DAD74091.1"/>
    </source>
</evidence>
<proteinExistence type="predicted"/>
<sequence>MIKKSYTVLPCPKCGSGFIAWGKKIKSVNPKLTVLSAPGTELCCLMCGHYAPTLKQWNSEERKKCT</sequence>
<protein>
    <submittedName>
        <fullName evidence="1">Nucleic-acid-binding protein</fullName>
    </submittedName>
</protein>
<organism evidence="1">
    <name type="scientific">Myoviridae sp. ctqYq4</name>
    <dbReference type="NCBI Taxonomy" id="2826702"/>
    <lineage>
        <taxon>Viruses</taxon>
        <taxon>Duplodnaviria</taxon>
        <taxon>Heunggongvirae</taxon>
        <taxon>Uroviricota</taxon>
        <taxon>Caudoviricetes</taxon>
    </lineage>
</organism>